<feature type="transmembrane region" description="Helical" evidence="5">
    <location>
        <begin position="81"/>
        <end position="107"/>
    </location>
</feature>
<dbReference type="Pfam" id="PF10292">
    <property type="entry name" value="7TM_GPCR_Srab"/>
    <property type="match status" value="1"/>
</dbReference>
<reference evidence="10" key="1">
    <citation type="submission" date="2016-11" db="UniProtKB">
        <authorList>
            <consortium name="WormBaseParasite"/>
        </authorList>
    </citation>
    <scope>IDENTIFICATION</scope>
</reference>
<evidence type="ECO:0000313" key="10">
    <source>
        <dbReference type="WBParaSite" id="BXY_0184700.1"/>
    </source>
</evidence>
<evidence type="ECO:0000313" key="9">
    <source>
        <dbReference type="Proteomes" id="UP000659654"/>
    </source>
</evidence>
<evidence type="ECO:0000256" key="2">
    <source>
        <dbReference type="ARBA" id="ARBA00022692"/>
    </source>
</evidence>
<feature type="transmembrane region" description="Helical" evidence="5">
    <location>
        <begin position="6"/>
        <end position="26"/>
    </location>
</feature>
<proteinExistence type="predicted"/>
<dbReference type="AlphaFoldDB" id="A0A1I7RMB2"/>
<evidence type="ECO:0000256" key="1">
    <source>
        <dbReference type="ARBA" id="ARBA00004141"/>
    </source>
</evidence>
<keyword evidence="4 5" id="KW-0472">Membrane</keyword>
<dbReference type="Proteomes" id="UP000659654">
    <property type="component" value="Unassembled WGS sequence"/>
</dbReference>
<evidence type="ECO:0000256" key="5">
    <source>
        <dbReference type="SAM" id="Phobius"/>
    </source>
</evidence>
<evidence type="ECO:0000313" key="7">
    <source>
        <dbReference type="EMBL" id="CAG9118348.1"/>
    </source>
</evidence>
<dbReference type="InterPro" id="IPR019408">
    <property type="entry name" value="7TM_GPCR_serpentine_rcpt_Srab"/>
</dbReference>
<evidence type="ECO:0000256" key="4">
    <source>
        <dbReference type="ARBA" id="ARBA00023136"/>
    </source>
</evidence>
<evidence type="ECO:0000256" key="3">
    <source>
        <dbReference type="ARBA" id="ARBA00022989"/>
    </source>
</evidence>
<feature type="transmembrane region" description="Helical" evidence="5">
    <location>
        <begin position="268"/>
        <end position="291"/>
    </location>
</feature>
<keyword evidence="3 5" id="KW-1133">Transmembrane helix</keyword>
<keyword evidence="2 5" id="KW-0812">Transmembrane</keyword>
<feature type="transmembrane region" description="Helical" evidence="5">
    <location>
        <begin position="128"/>
        <end position="155"/>
    </location>
</feature>
<comment type="subcellular location">
    <subcellularLocation>
        <location evidence="1">Membrane</location>
        <topology evidence="1">Multi-pass membrane protein</topology>
    </subcellularLocation>
</comment>
<gene>
    <name evidence="6" type="ORF">BXYJ_LOCUS10195</name>
</gene>
<reference evidence="7" key="2">
    <citation type="submission" date="2020-08" db="EMBL/GenBank/DDBJ databases">
        <authorList>
            <person name="Kikuchi T."/>
        </authorList>
    </citation>
    <scope>NUCLEOTIDE SEQUENCE</scope>
    <source>
        <strain evidence="6">Ka4C1</strain>
    </source>
</reference>
<sequence length="332" mass="38867">MDIWLSHVMFVLAAVEFVCGVVAFVYNFHYGPRFWKSQHFHANVKKIVLYLNLIISVTPMLRPLVIYTFTDEYPLQNERYIYAVLMYFFDLILYLCQVFLHTKFLILVIERMVAYKNRRTYENTKNNFVSILFAVAFSLMVLETVLKTCGYLAFYESTSIDKKLQLSLTHCKDPLVLMLVLSCCYAMCMFGCIPFYTLRRFARRERHNCTSLSERFELRQTEVIADLMVFINKGYAIGLVFIVPPYAVTWRCVLLGMDGFWRDCYDFSVQYIYTVVGIYSVISSVCTIKILNSAPTGRTAKMLSLTAVEATEADKSYFKQYEEQWRVRPSKK</sequence>
<dbReference type="Proteomes" id="UP000095284">
    <property type="component" value="Unplaced"/>
</dbReference>
<name>A0A1I7RMB2_BURXY</name>
<evidence type="ECO:0000313" key="8">
    <source>
        <dbReference type="Proteomes" id="UP000095284"/>
    </source>
</evidence>
<dbReference type="WBParaSite" id="BXY_0184700.1">
    <property type="protein sequence ID" value="BXY_0184700.1"/>
    <property type="gene ID" value="BXY_0184700"/>
</dbReference>
<organism evidence="8 10">
    <name type="scientific">Bursaphelenchus xylophilus</name>
    <name type="common">Pinewood nematode worm</name>
    <name type="synonym">Aphelenchoides xylophilus</name>
    <dbReference type="NCBI Taxonomy" id="6326"/>
    <lineage>
        <taxon>Eukaryota</taxon>
        <taxon>Metazoa</taxon>
        <taxon>Ecdysozoa</taxon>
        <taxon>Nematoda</taxon>
        <taxon>Chromadorea</taxon>
        <taxon>Rhabditida</taxon>
        <taxon>Tylenchina</taxon>
        <taxon>Tylenchomorpha</taxon>
        <taxon>Aphelenchoidea</taxon>
        <taxon>Aphelenchoididae</taxon>
        <taxon>Bursaphelenchus</taxon>
    </lineage>
</organism>
<dbReference type="Proteomes" id="UP000582659">
    <property type="component" value="Unassembled WGS sequence"/>
</dbReference>
<feature type="transmembrane region" description="Helical" evidence="5">
    <location>
        <begin position="223"/>
        <end position="248"/>
    </location>
</feature>
<dbReference type="GO" id="GO:0016020">
    <property type="term" value="C:membrane"/>
    <property type="evidence" value="ECO:0007669"/>
    <property type="project" value="UniProtKB-SubCell"/>
</dbReference>
<feature type="transmembrane region" description="Helical" evidence="5">
    <location>
        <begin position="175"/>
        <end position="198"/>
    </location>
</feature>
<keyword evidence="9" id="KW-1185">Reference proteome</keyword>
<protein>
    <submittedName>
        <fullName evidence="6">(pine wood nematode) hypothetical protein</fullName>
    </submittedName>
</protein>
<dbReference type="EMBL" id="CAJFDI010000004">
    <property type="protein sequence ID" value="CAD5227929.1"/>
    <property type="molecule type" value="Genomic_DNA"/>
</dbReference>
<accession>A0A1I7RMB2</accession>
<dbReference type="EMBL" id="CAJFCV020000004">
    <property type="protein sequence ID" value="CAG9118348.1"/>
    <property type="molecule type" value="Genomic_DNA"/>
</dbReference>
<feature type="transmembrane region" description="Helical" evidence="5">
    <location>
        <begin position="47"/>
        <end position="69"/>
    </location>
</feature>
<evidence type="ECO:0000313" key="6">
    <source>
        <dbReference type="EMBL" id="CAD5227929.1"/>
    </source>
</evidence>
<dbReference type="SMR" id="A0A1I7RMB2"/>